<accession>A0ABV0X051</accession>
<sequence>MKRFLLSYKFICFISALIEVRVHDSTIRETWQKHGIVPKPQPLLTQQNTKARLTFTKKKKILMILKTYGKIFCGLTGQKLCGRPLIKTKTKVSERPNSSPDFNLIHLKQAENTVSQIPAQGC</sequence>
<feature type="signal peptide" evidence="1">
    <location>
        <begin position="1"/>
        <end position="16"/>
    </location>
</feature>
<gene>
    <name evidence="2" type="ORF">XENORESO_000877</name>
</gene>
<evidence type="ECO:0000313" key="2">
    <source>
        <dbReference type="EMBL" id="MEQ2275261.1"/>
    </source>
</evidence>
<proteinExistence type="predicted"/>
<dbReference type="Proteomes" id="UP001444071">
    <property type="component" value="Unassembled WGS sequence"/>
</dbReference>
<organism evidence="2 3">
    <name type="scientific">Xenotaenia resolanae</name>
    <dbReference type="NCBI Taxonomy" id="208358"/>
    <lineage>
        <taxon>Eukaryota</taxon>
        <taxon>Metazoa</taxon>
        <taxon>Chordata</taxon>
        <taxon>Craniata</taxon>
        <taxon>Vertebrata</taxon>
        <taxon>Euteleostomi</taxon>
        <taxon>Actinopterygii</taxon>
        <taxon>Neopterygii</taxon>
        <taxon>Teleostei</taxon>
        <taxon>Neoteleostei</taxon>
        <taxon>Acanthomorphata</taxon>
        <taxon>Ovalentaria</taxon>
        <taxon>Atherinomorphae</taxon>
        <taxon>Cyprinodontiformes</taxon>
        <taxon>Goodeidae</taxon>
        <taxon>Xenotaenia</taxon>
    </lineage>
</organism>
<evidence type="ECO:0008006" key="4">
    <source>
        <dbReference type="Google" id="ProtNLM"/>
    </source>
</evidence>
<keyword evidence="1" id="KW-0732">Signal</keyword>
<name>A0ABV0X051_9TELE</name>
<feature type="chain" id="PRO_5046828496" description="Transposase" evidence="1">
    <location>
        <begin position="17"/>
        <end position="122"/>
    </location>
</feature>
<dbReference type="EMBL" id="JAHRIM010081215">
    <property type="protein sequence ID" value="MEQ2275261.1"/>
    <property type="molecule type" value="Genomic_DNA"/>
</dbReference>
<comment type="caution">
    <text evidence="2">The sequence shown here is derived from an EMBL/GenBank/DDBJ whole genome shotgun (WGS) entry which is preliminary data.</text>
</comment>
<keyword evidence="3" id="KW-1185">Reference proteome</keyword>
<protein>
    <recommendedName>
        <fullName evidence="4">Transposase</fullName>
    </recommendedName>
</protein>
<evidence type="ECO:0000256" key="1">
    <source>
        <dbReference type="SAM" id="SignalP"/>
    </source>
</evidence>
<evidence type="ECO:0000313" key="3">
    <source>
        <dbReference type="Proteomes" id="UP001444071"/>
    </source>
</evidence>
<reference evidence="2 3" key="1">
    <citation type="submission" date="2021-06" db="EMBL/GenBank/DDBJ databases">
        <authorList>
            <person name="Palmer J.M."/>
        </authorList>
    </citation>
    <scope>NUCLEOTIDE SEQUENCE [LARGE SCALE GENOMIC DNA]</scope>
    <source>
        <strain evidence="2 3">XR_2019</strain>
        <tissue evidence="2">Muscle</tissue>
    </source>
</reference>